<dbReference type="Proteomes" id="UP000256964">
    <property type="component" value="Unassembled WGS sequence"/>
</dbReference>
<protein>
    <recommendedName>
        <fullName evidence="3">F-box domain-containing protein</fullName>
    </recommendedName>
</protein>
<dbReference type="InterPro" id="IPR032675">
    <property type="entry name" value="LRR_dom_sf"/>
</dbReference>
<dbReference type="Gene3D" id="3.80.10.10">
    <property type="entry name" value="Ribonuclease Inhibitor"/>
    <property type="match status" value="1"/>
</dbReference>
<proteinExistence type="predicted"/>
<gene>
    <name evidence="1" type="ORF">OH76DRAFT_1407015</name>
</gene>
<dbReference type="SUPFAM" id="SSF52047">
    <property type="entry name" value="RNI-like"/>
    <property type="match status" value="1"/>
</dbReference>
<dbReference type="AlphaFoldDB" id="A0A371D172"/>
<evidence type="ECO:0000313" key="2">
    <source>
        <dbReference type="Proteomes" id="UP000256964"/>
    </source>
</evidence>
<dbReference type="EMBL" id="KZ857428">
    <property type="protein sequence ID" value="RDX46300.1"/>
    <property type="molecule type" value="Genomic_DNA"/>
</dbReference>
<sequence length="371" mass="43275">MRPFPQELSDHVIDYVAPDCIEGPSKHYADLLACALTCQSWLPRAQYQLYKHVELRLLDSMRLFARTLEQYPNLCRLVKRLEFWFDEEDWDQQPSDMEDVPFPTHLIGGLLSLQGLRFACCMNRESAAADVQKDFMREWVGCTQLRMLQLDHYAFETLEELVRLVWSFPLLQELRLSETAWFGRGERVEPSYFPGHCQHLTVVEMLQIYSEDDFLPFLGTAIQKLSIGSLWGVSEPHNYEALSTLSDLRSLVIAFILHDYPWLENVHGQIRSAHFAELVLDFSNHDALEDCAHKGLDDLLSRKHLESICRLKYIPHHTIVDVKRRLRMAEKLLPRFMQRGTIEIVSTKNNDVMEDEDKDMEEEYEGQGTIV</sequence>
<keyword evidence="2" id="KW-1185">Reference proteome</keyword>
<name>A0A371D172_9APHY</name>
<evidence type="ECO:0008006" key="3">
    <source>
        <dbReference type="Google" id="ProtNLM"/>
    </source>
</evidence>
<reference evidence="1 2" key="1">
    <citation type="journal article" date="2018" name="Biotechnol. Biofuels">
        <title>Integrative visual omics of the white-rot fungus Polyporus brumalis exposes the biotechnological potential of its oxidative enzymes for delignifying raw plant biomass.</title>
        <authorList>
            <person name="Miyauchi S."/>
            <person name="Rancon A."/>
            <person name="Drula E."/>
            <person name="Hage H."/>
            <person name="Chaduli D."/>
            <person name="Favel A."/>
            <person name="Grisel S."/>
            <person name="Henrissat B."/>
            <person name="Herpoel-Gimbert I."/>
            <person name="Ruiz-Duenas F.J."/>
            <person name="Chevret D."/>
            <person name="Hainaut M."/>
            <person name="Lin J."/>
            <person name="Wang M."/>
            <person name="Pangilinan J."/>
            <person name="Lipzen A."/>
            <person name="Lesage-Meessen L."/>
            <person name="Navarro D."/>
            <person name="Riley R."/>
            <person name="Grigoriev I.V."/>
            <person name="Zhou S."/>
            <person name="Raouche S."/>
            <person name="Rosso M.N."/>
        </authorList>
    </citation>
    <scope>NUCLEOTIDE SEQUENCE [LARGE SCALE GENOMIC DNA]</scope>
    <source>
        <strain evidence="1 2">BRFM 1820</strain>
    </source>
</reference>
<dbReference type="STRING" id="139420.A0A371D172"/>
<evidence type="ECO:0000313" key="1">
    <source>
        <dbReference type="EMBL" id="RDX46300.1"/>
    </source>
</evidence>
<accession>A0A371D172</accession>
<organism evidence="1 2">
    <name type="scientific">Lentinus brumalis</name>
    <dbReference type="NCBI Taxonomy" id="2498619"/>
    <lineage>
        <taxon>Eukaryota</taxon>
        <taxon>Fungi</taxon>
        <taxon>Dikarya</taxon>
        <taxon>Basidiomycota</taxon>
        <taxon>Agaricomycotina</taxon>
        <taxon>Agaricomycetes</taxon>
        <taxon>Polyporales</taxon>
        <taxon>Polyporaceae</taxon>
        <taxon>Lentinus</taxon>
    </lineage>
</organism>
<dbReference type="OrthoDB" id="2749824at2759"/>